<name>A0A7M1AWI2_9BACT</name>
<dbReference type="InterPro" id="IPR035965">
    <property type="entry name" value="PAS-like_dom_sf"/>
</dbReference>
<protein>
    <recommendedName>
        <fullName evidence="1">diguanylate cyclase</fullName>
        <ecNumber evidence="1">2.7.7.65</ecNumber>
    </recommendedName>
</protein>
<proteinExistence type="predicted"/>
<dbReference type="KEGG" id="smax:FJR03_02900"/>
<dbReference type="Pfam" id="PF08447">
    <property type="entry name" value="PAS_3"/>
    <property type="match status" value="1"/>
</dbReference>
<sequence length="620" mass="71311">MNYKFSEIVDITVMQELLDSFAPLYPVATAILDVDGKILAASSWRRICTVYHRVNPATSQRCLESDTALANGLKEQKEYNVYKCKNGLVDVAFPIIIDGQHLANFFIGQFLFEEPDREYFINQAKTFGFDTEDYLQALDEVKVFSEDEIKNLLKFFTKEVNILALLGKAYFDAHEANYKLEQKVKERTSTLEKTNRLLQKSQEIANLGIWELDIVNNKLNWSDEIYKIFEIDKEKFNASYEAFLQTIHPDDRDMVSKAYENSLITKNKYQITHRLLMNDGRIKWVEEQCETEFDSQGNALKSIGTVYDISRIKQIEKKLQRTINKQEALLKVQNVGFAFLKNRKFTWMNSVLENMLGYESGELIGKESRVVYPSEEYYLSIGKQGYPELADKGVYTQEVDLVKKDATHITFLVSMTALKKDLSEVVVVLVDVTETTKLRKQLEKVNKQLAEQANKDFLTRLYNRRGFEEHCKEIIELAKRDGSKISIAMFDIDHFKKVNDTYGHDEGDKVLKFVAEILVDVGRKSDIIGRHGGEEFILLMPPKTDKEEAIIAAERIRLSIQNSSIEKINKITISAGVATITPQPNDNTEKIADILRNQADEALYFAKEHGRNKVVHFDNL</sequence>
<dbReference type="SUPFAM" id="SSF55785">
    <property type="entry name" value="PYP-like sensor domain (PAS domain)"/>
    <property type="match status" value="2"/>
</dbReference>
<accession>A0A7M1AWI2</accession>
<dbReference type="InterPro" id="IPR013655">
    <property type="entry name" value="PAS_fold_3"/>
</dbReference>
<gene>
    <name evidence="5" type="ORF">FJR03_02900</name>
</gene>
<dbReference type="RefSeq" id="WP_193114164.1">
    <property type="nucleotide sequence ID" value="NZ_CP041165.1"/>
</dbReference>
<dbReference type="InterPro" id="IPR000700">
    <property type="entry name" value="PAS-assoc_C"/>
</dbReference>
<dbReference type="PANTHER" id="PTHR45138">
    <property type="entry name" value="REGULATORY COMPONENTS OF SENSORY TRANSDUCTION SYSTEM"/>
    <property type="match status" value="1"/>
</dbReference>
<dbReference type="InterPro" id="IPR000160">
    <property type="entry name" value="GGDEF_dom"/>
</dbReference>
<dbReference type="Pfam" id="PF13426">
    <property type="entry name" value="PAS_9"/>
    <property type="match status" value="1"/>
</dbReference>
<evidence type="ECO:0000313" key="5">
    <source>
        <dbReference type="EMBL" id="QOP40742.1"/>
    </source>
</evidence>
<evidence type="ECO:0000313" key="6">
    <source>
        <dbReference type="Proteomes" id="UP000593910"/>
    </source>
</evidence>
<dbReference type="FunFam" id="3.30.70.270:FF:000001">
    <property type="entry name" value="Diguanylate cyclase domain protein"/>
    <property type="match status" value="1"/>
</dbReference>
<dbReference type="Proteomes" id="UP000593910">
    <property type="component" value="Chromosome"/>
</dbReference>
<dbReference type="EMBL" id="CP041165">
    <property type="protein sequence ID" value="QOP40742.1"/>
    <property type="molecule type" value="Genomic_DNA"/>
</dbReference>
<dbReference type="AlphaFoldDB" id="A0A7M1AWI2"/>
<dbReference type="Gene3D" id="3.30.70.270">
    <property type="match status" value="1"/>
</dbReference>
<evidence type="ECO:0000256" key="2">
    <source>
        <dbReference type="ARBA" id="ARBA00034247"/>
    </source>
</evidence>
<dbReference type="CDD" id="cd01949">
    <property type="entry name" value="GGDEF"/>
    <property type="match status" value="1"/>
</dbReference>
<feature type="domain" description="GGDEF" evidence="4">
    <location>
        <begin position="483"/>
        <end position="619"/>
    </location>
</feature>
<organism evidence="5 6">
    <name type="scientific">Sulfurimonas marina</name>
    <dbReference type="NCBI Taxonomy" id="2590551"/>
    <lineage>
        <taxon>Bacteria</taxon>
        <taxon>Pseudomonadati</taxon>
        <taxon>Campylobacterota</taxon>
        <taxon>Epsilonproteobacteria</taxon>
        <taxon>Campylobacterales</taxon>
        <taxon>Sulfurimonadaceae</taxon>
        <taxon>Sulfurimonas</taxon>
    </lineage>
</organism>
<dbReference type="Gene3D" id="3.30.450.20">
    <property type="entry name" value="PAS domain"/>
    <property type="match status" value="2"/>
</dbReference>
<dbReference type="Pfam" id="PF00990">
    <property type="entry name" value="GGDEF"/>
    <property type="match status" value="1"/>
</dbReference>
<dbReference type="CDD" id="cd00130">
    <property type="entry name" value="PAS"/>
    <property type="match status" value="1"/>
</dbReference>
<dbReference type="PROSITE" id="PS50887">
    <property type="entry name" value="GGDEF"/>
    <property type="match status" value="1"/>
</dbReference>
<dbReference type="InterPro" id="IPR043128">
    <property type="entry name" value="Rev_trsase/Diguanyl_cyclase"/>
</dbReference>
<dbReference type="NCBIfam" id="TIGR00254">
    <property type="entry name" value="GGDEF"/>
    <property type="match status" value="1"/>
</dbReference>
<dbReference type="SMART" id="SM00267">
    <property type="entry name" value="GGDEF"/>
    <property type="match status" value="1"/>
</dbReference>
<dbReference type="PROSITE" id="PS50113">
    <property type="entry name" value="PAC"/>
    <property type="match status" value="1"/>
</dbReference>
<dbReference type="PANTHER" id="PTHR45138:SF9">
    <property type="entry name" value="DIGUANYLATE CYCLASE DGCM-RELATED"/>
    <property type="match status" value="1"/>
</dbReference>
<dbReference type="SMART" id="SM00086">
    <property type="entry name" value="PAC"/>
    <property type="match status" value="2"/>
</dbReference>
<dbReference type="InterPro" id="IPR001610">
    <property type="entry name" value="PAC"/>
</dbReference>
<evidence type="ECO:0000259" key="3">
    <source>
        <dbReference type="PROSITE" id="PS50113"/>
    </source>
</evidence>
<evidence type="ECO:0000259" key="4">
    <source>
        <dbReference type="PROSITE" id="PS50887"/>
    </source>
</evidence>
<dbReference type="Gene3D" id="2.10.70.100">
    <property type="match status" value="1"/>
</dbReference>
<dbReference type="InterPro" id="IPR050469">
    <property type="entry name" value="Diguanylate_Cyclase"/>
</dbReference>
<dbReference type="NCBIfam" id="TIGR00229">
    <property type="entry name" value="sensory_box"/>
    <property type="match status" value="1"/>
</dbReference>
<dbReference type="SUPFAM" id="SSF55073">
    <property type="entry name" value="Nucleotide cyclase"/>
    <property type="match status" value="1"/>
</dbReference>
<reference evidence="5 6" key="1">
    <citation type="submission" date="2019-06" db="EMBL/GenBank/DDBJ databases">
        <title>Sulfurimonas gotlandica sp. nov., a chemoautotrophic and psychrotolerant epsilonproteobacterium isolated from a pelagic redoxcline, and an emended description of the genus Sulfurimonas.</title>
        <authorList>
            <person name="Wang S."/>
            <person name="Jiang L."/>
            <person name="Shao Z."/>
        </authorList>
    </citation>
    <scope>NUCLEOTIDE SEQUENCE [LARGE SCALE GENOMIC DNA]</scope>
    <source>
        <strain evidence="5 6">B2</strain>
    </source>
</reference>
<dbReference type="InterPro" id="IPR018771">
    <property type="entry name" value="PocR_dom"/>
</dbReference>
<dbReference type="EC" id="2.7.7.65" evidence="1"/>
<dbReference type="InterPro" id="IPR000014">
    <property type="entry name" value="PAS"/>
</dbReference>
<dbReference type="Pfam" id="PF10114">
    <property type="entry name" value="PocR"/>
    <property type="match status" value="1"/>
</dbReference>
<dbReference type="GO" id="GO:0052621">
    <property type="term" value="F:diguanylate cyclase activity"/>
    <property type="evidence" value="ECO:0007669"/>
    <property type="project" value="UniProtKB-EC"/>
</dbReference>
<comment type="catalytic activity">
    <reaction evidence="2">
        <text>2 GTP = 3',3'-c-di-GMP + 2 diphosphate</text>
        <dbReference type="Rhea" id="RHEA:24898"/>
        <dbReference type="ChEBI" id="CHEBI:33019"/>
        <dbReference type="ChEBI" id="CHEBI:37565"/>
        <dbReference type="ChEBI" id="CHEBI:58805"/>
        <dbReference type="EC" id="2.7.7.65"/>
    </reaction>
</comment>
<evidence type="ECO:0000256" key="1">
    <source>
        <dbReference type="ARBA" id="ARBA00012528"/>
    </source>
</evidence>
<dbReference type="InterPro" id="IPR029787">
    <property type="entry name" value="Nucleotide_cyclase"/>
</dbReference>
<keyword evidence="6" id="KW-1185">Reference proteome</keyword>
<feature type="domain" description="PAC" evidence="3">
    <location>
        <begin position="269"/>
        <end position="321"/>
    </location>
</feature>